<name>A0A2U2D6V4_9PSED</name>
<protein>
    <submittedName>
        <fullName evidence="1">Uncharacterized protein</fullName>
    </submittedName>
</protein>
<evidence type="ECO:0000313" key="2">
    <source>
        <dbReference type="Proteomes" id="UP000245056"/>
    </source>
</evidence>
<dbReference type="EMBL" id="QFAW01000019">
    <property type="protein sequence ID" value="PWE43706.1"/>
    <property type="molecule type" value="Genomic_DNA"/>
</dbReference>
<accession>A0A2U2D6V4</accession>
<organism evidence="1 2">
    <name type="scientific">Pseudomonas prosekii</name>
    <dbReference type="NCBI Taxonomy" id="1148509"/>
    <lineage>
        <taxon>Bacteria</taxon>
        <taxon>Pseudomonadati</taxon>
        <taxon>Pseudomonadota</taxon>
        <taxon>Gammaproteobacteria</taxon>
        <taxon>Pseudomonadales</taxon>
        <taxon>Pseudomonadaceae</taxon>
        <taxon>Pseudomonas</taxon>
    </lineage>
</organism>
<dbReference type="OrthoDB" id="7025885at2"/>
<dbReference type="AlphaFoldDB" id="A0A2U2D6V4"/>
<sequence length="72" mass="8163">MTSVDDFRIKSHELLMNLDAATSEMMQLISSRSVSGPLWEDAVKRQHDAYVRWNAFINSRDGDEPLEVPPAS</sequence>
<proteinExistence type="predicted"/>
<comment type="caution">
    <text evidence="1">The sequence shown here is derived from an EMBL/GenBank/DDBJ whole genome shotgun (WGS) entry which is preliminary data.</text>
</comment>
<evidence type="ECO:0000313" key="1">
    <source>
        <dbReference type="EMBL" id="PWE43706.1"/>
    </source>
</evidence>
<dbReference type="RefSeq" id="WP_109503961.1">
    <property type="nucleotide sequence ID" value="NZ_QFAV01000039.1"/>
</dbReference>
<gene>
    <name evidence="1" type="ORF">C9I49_15500</name>
</gene>
<reference evidence="1 2" key="1">
    <citation type="submission" date="2018-05" db="EMBL/GenBank/DDBJ databases">
        <title>Genome sequences of two Antarctic strains of Pseudomonas prosekii: insights into adaptation to extreme conditions.</title>
        <authorList>
            <person name="Snopkova K."/>
            <person name="Dufkova K."/>
            <person name="Cejkova D."/>
            <person name="Sedlacek I."/>
            <person name="Smajs D."/>
        </authorList>
    </citation>
    <scope>NUCLEOTIDE SEQUENCE [LARGE SCALE GENOMIC DNA]</scope>
    <source>
        <strain evidence="1 2">P2673</strain>
    </source>
</reference>
<dbReference type="Proteomes" id="UP000245056">
    <property type="component" value="Unassembled WGS sequence"/>
</dbReference>